<evidence type="ECO:0000256" key="3">
    <source>
        <dbReference type="PROSITE-ProRule" id="PRU00169"/>
    </source>
</evidence>
<organism evidence="5 6">
    <name type="scientific">Pseudomonas rustica</name>
    <dbReference type="NCBI Taxonomy" id="2827099"/>
    <lineage>
        <taxon>Bacteria</taxon>
        <taxon>Pseudomonadati</taxon>
        <taxon>Pseudomonadota</taxon>
        <taxon>Gammaproteobacteria</taxon>
        <taxon>Pseudomonadales</taxon>
        <taxon>Pseudomonadaceae</taxon>
        <taxon>Pseudomonas</taxon>
    </lineage>
</organism>
<evidence type="ECO:0000313" key="6">
    <source>
        <dbReference type="Proteomes" id="UP000676035"/>
    </source>
</evidence>
<comment type="caution">
    <text evidence="5">The sequence shown here is derived from an EMBL/GenBank/DDBJ whole genome shotgun (WGS) entry which is preliminary data.</text>
</comment>
<dbReference type="InterPro" id="IPR011006">
    <property type="entry name" value="CheY-like_superfamily"/>
</dbReference>
<dbReference type="PROSITE" id="PS50110">
    <property type="entry name" value="RESPONSE_REGULATORY"/>
    <property type="match status" value="1"/>
</dbReference>
<feature type="modified residue" description="4-aspartylphosphate" evidence="3">
    <location>
        <position position="64"/>
    </location>
</feature>
<evidence type="ECO:0000313" key="5">
    <source>
        <dbReference type="EMBL" id="MBS4079624.1"/>
    </source>
</evidence>
<dbReference type="InterPro" id="IPR050595">
    <property type="entry name" value="Bact_response_regulator"/>
</dbReference>
<dbReference type="Proteomes" id="UP000676035">
    <property type="component" value="Unassembled WGS sequence"/>
</dbReference>
<evidence type="ECO:0000256" key="2">
    <source>
        <dbReference type="ARBA" id="ARBA00023012"/>
    </source>
</evidence>
<reference evidence="5 6" key="1">
    <citation type="submission" date="2021-04" db="EMBL/GenBank/DDBJ databases">
        <title>Pseudomonas rustica sp. nov. isolated from raw milk.</title>
        <authorList>
            <person name="Fiedler G."/>
            <person name="Gieschler S."/>
            <person name="Kabisch J."/>
            <person name="Grimmler C."/>
            <person name="Brinks E."/>
            <person name="Wagner N."/>
            <person name="Hetzer B."/>
            <person name="Franz C.M.A.P."/>
            <person name="Boehnlein C."/>
        </authorList>
    </citation>
    <scope>NUCLEOTIDE SEQUENCE [LARGE SCALE GENOMIC DNA]</scope>
    <source>
        <strain evidence="5 6">MBT-4</strain>
    </source>
</reference>
<dbReference type="PANTHER" id="PTHR44591:SF14">
    <property type="entry name" value="PROTEIN PILG"/>
    <property type="match status" value="1"/>
</dbReference>
<accession>A0ABS5N009</accession>
<gene>
    <name evidence="5" type="ORF">KFS80_15140</name>
</gene>
<proteinExistence type="predicted"/>
<sequence length="140" mass="15072">MDVNYKLSPINGKVIVIEDEEMLRTLMTDILEEVGAECEGFSNADDALMHLLESHAQFALVIADHGLPGSVQGAELVEMIRSKWPSISAIVTSGWAESYVKMPPGIKFLGKPWSIDTLVKAVSEVTGAAVVVAPPPIRKG</sequence>
<evidence type="ECO:0000259" key="4">
    <source>
        <dbReference type="PROSITE" id="PS50110"/>
    </source>
</evidence>
<keyword evidence="6" id="KW-1185">Reference proteome</keyword>
<dbReference type="Pfam" id="PF00072">
    <property type="entry name" value="Response_reg"/>
    <property type="match status" value="1"/>
</dbReference>
<dbReference type="PANTHER" id="PTHR44591">
    <property type="entry name" value="STRESS RESPONSE REGULATOR PROTEIN 1"/>
    <property type="match status" value="1"/>
</dbReference>
<dbReference type="SMART" id="SM00448">
    <property type="entry name" value="REC"/>
    <property type="match status" value="1"/>
</dbReference>
<keyword evidence="1 3" id="KW-0597">Phosphoprotein</keyword>
<protein>
    <submittedName>
        <fullName evidence="5">Response regulator</fullName>
    </submittedName>
</protein>
<keyword evidence="2" id="KW-0902">Two-component regulatory system</keyword>
<dbReference type="SUPFAM" id="SSF52172">
    <property type="entry name" value="CheY-like"/>
    <property type="match status" value="1"/>
</dbReference>
<dbReference type="InterPro" id="IPR001789">
    <property type="entry name" value="Sig_transdc_resp-reg_receiver"/>
</dbReference>
<dbReference type="Gene3D" id="3.40.50.2300">
    <property type="match status" value="1"/>
</dbReference>
<dbReference type="EMBL" id="JAGYHF010000007">
    <property type="protein sequence ID" value="MBS4079624.1"/>
    <property type="molecule type" value="Genomic_DNA"/>
</dbReference>
<feature type="domain" description="Response regulatory" evidence="4">
    <location>
        <begin position="13"/>
        <end position="126"/>
    </location>
</feature>
<name>A0ABS5N009_9PSED</name>
<evidence type="ECO:0000256" key="1">
    <source>
        <dbReference type="ARBA" id="ARBA00022553"/>
    </source>
</evidence>